<dbReference type="RefSeq" id="WP_253750723.1">
    <property type="nucleotide sequence ID" value="NZ_BAABKA010000002.1"/>
</dbReference>
<dbReference type="Gene3D" id="1.25.40.10">
    <property type="entry name" value="Tetratricopeptide repeat domain"/>
    <property type="match status" value="2"/>
</dbReference>
<dbReference type="SUPFAM" id="SSF52540">
    <property type="entry name" value="P-loop containing nucleoside triphosphate hydrolases"/>
    <property type="match status" value="1"/>
</dbReference>
<feature type="domain" description="CHAT" evidence="2">
    <location>
        <begin position="110"/>
        <end position="326"/>
    </location>
</feature>
<keyword evidence="4" id="KW-1185">Reference proteome</keyword>
<dbReference type="InterPro" id="IPR027417">
    <property type="entry name" value="P-loop_NTPase"/>
</dbReference>
<evidence type="ECO:0000256" key="1">
    <source>
        <dbReference type="PROSITE-ProRule" id="PRU00339"/>
    </source>
</evidence>
<evidence type="ECO:0000313" key="3">
    <source>
        <dbReference type="EMBL" id="MCP2361476.1"/>
    </source>
</evidence>
<comment type="caution">
    <text evidence="3">The sequence shown here is derived from an EMBL/GenBank/DDBJ whole genome shotgun (WGS) entry which is preliminary data.</text>
</comment>
<dbReference type="AlphaFoldDB" id="A0A9X2GMA7"/>
<dbReference type="Pfam" id="PF12770">
    <property type="entry name" value="CHAT"/>
    <property type="match status" value="1"/>
</dbReference>
<feature type="repeat" description="TPR" evidence="1">
    <location>
        <begin position="1043"/>
        <end position="1076"/>
    </location>
</feature>
<protein>
    <submittedName>
        <fullName evidence="3">Tetratricopeptide (TPR) repeat protein</fullName>
    </submittedName>
</protein>
<feature type="repeat" description="TPR" evidence="1">
    <location>
        <begin position="923"/>
        <end position="956"/>
    </location>
</feature>
<dbReference type="PANTHER" id="PTHR47691">
    <property type="entry name" value="REGULATOR-RELATED"/>
    <property type="match status" value="1"/>
</dbReference>
<dbReference type="SUPFAM" id="SSF48452">
    <property type="entry name" value="TPR-like"/>
    <property type="match status" value="1"/>
</dbReference>
<evidence type="ECO:0000313" key="4">
    <source>
        <dbReference type="Proteomes" id="UP001139648"/>
    </source>
</evidence>
<proteinExistence type="predicted"/>
<dbReference type="Pfam" id="PF13374">
    <property type="entry name" value="TPR_10"/>
    <property type="match status" value="1"/>
</dbReference>
<dbReference type="InterPro" id="IPR024983">
    <property type="entry name" value="CHAT_dom"/>
</dbReference>
<dbReference type="InterPro" id="IPR011990">
    <property type="entry name" value="TPR-like_helical_dom_sf"/>
</dbReference>
<keyword evidence="1" id="KW-0802">TPR repeat</keyword>
<organism evidence="3 4">
    <name type="scientific">Nonomuraea thailandensis</name>
    <dbReference type="NCBI Taxonomy" id="1188745"/>
    <lineage>
        <taxon>Bacteria</taxon>
        <taxon>Bacillati</taxon>
        <taxon>Actinomycetota</taxon>
        <taxon>Actinomycetes</taxon>
        <taxon>Streptosporangiales</taxon>
        <taxon>Streptosporangiaceae</taxon>
        <taxon>Nonomuraea</taxon>
    </lineage>
</organism>
<reference evidence="3" key="1">
    <citation type="submission" date="2022-06" db="EMBL/GenBank/DDBJ databases">
        <title>Sequencing the genomes of 1000 actinobacteria strains.</title>
        <authorList>
            <person name="Klenk H.-P."/>
        </authorList>
    </citation>
    <scope>NUCLEOTIDE SEQUENCE</scope>
    <source>
        <strain evidence="3">DSM 46694</strain>
    </source>
</reference>
<dbReference type="Gene3D" id="3.40.50.300">
    <property type="entry name" value="P-loop containing nucleotide triphosphate hydrolases"/>
    <property type="match status" value="1"/>
</dbReference>
<dbReference type="Proteomes" id="UP001139648">
    <property type="component" value="Unassembled WGS sequence"/>
</dbReference>
<evidence type="ECO:0000259" key="2">
    <source>
        <dbReference type="Pfam" id="PF12770"/>
    </source>
</evidence>
<dbReference type="InterPro" id="IPR019734">
    <property type="entry name" value="TPR_rpt"/>
</dbReference>
<name>A0A9X2GMA7_9ACTN</name>
<dbReference type="PANTHER" id="PTHR47691:SF3">
    <property type="entry name" value="HTH-TYPE TRANSCRIPTIONAL REGULATOR RV0890C-RELATED"/>
    <property type="match status" value="1"/>
</dbReference>
<dbReference type="PROSITE" id="PS50005">
    <property type="entry name" value="TPR"/>
    <property type="match status" value="2"/>
</dbReference>
<dbReference type="Pfam" id="PF13424">
    <property type="entry name" value="TPR_12"/>
    <property type="match status" value="2"/>
</dbReference>
<accession>A0A9X2GMA7</accession>
<sequence length="1095" mass="120876">MIDRLLVDIADGGLLSLSMWQAGELPQRVGEPAPLVLPLDQGSLEDLRWYLEEYLNHPYAVYAGRGSGIAARLAAWGEGLFHAVFGTPEARAAYAVARAGGGQVEVVIRSASARWLELPWELMRDPGRQRPIVLDGVAVTRSLPVQDLSGSFPAAEGRLRVLIVISRPEGRDDVGYRMIARPLLGMLDAVRGNVDLVVLRPPTLDRLRRTLREEPFQVVHFDGHGASDGAVVFEQESGGPDRVPAEKVAQVLSEGRVPVVVLNACRSAQVATHLAQGGAASVVAMAYSVYAVAAAEFMAAFYERLFAGDRIADAVTAGRARLALRDGRPSPKGRLPLEDWLVPVHYLRRDVSFPDLRTERTGASLHDLLDQPHEEPSSDDDLAPVGAFVGRDDLFHTLESAARLQRVVILHGPGGAGKTELAKAFGRWWRDTGGVDRPDWVIWHSFEPGVASFGLSGVVDEVGLRVFGTDFARRDAGQRLAAVRRLLRERRLLLIWDNFESVHTMPDPLTPPLSTTELDGLRHFLHEAGPVLITSRNPEEWLGDLRRVEVDGLSADEAVLYADHLLEPFPEAGRRRESPAFAELMEWLDGHPLSMRLVLPHLATTGPAALLAGLRGAVPLPGPAGGDRLASLAASIGYSFERLPEADQRALVVVALFHGVVDANLLEWLSGIPDVLERVRGLTSGDWTRILDGAAAVGLLTRFGRGMYRIHPALPAFLLQRWRAEGSFAEQHAAALDAMLQTCSALADYLLPELSGGSARAGVLLTQVHARNLGSMLAHAIEQEIWDRAQCIAQTLDRYWEIRGSSEEAQGWADRMRLALEGADGSPPDLGSAAGRCWAFVVSAEAARSVLAQRIGQAHETYTALLDHLERQPPSPDRQRVLSGLYHQLGVVAGERALWDEAERWYRTSMAIDEERGERAGLGRCYHQLGRCAQERGRWKEAARWFRKALAIGEELGDRAGTAACFHQLGVLAQERERWDEAERWYRRSLAVHEDTGDRPHAAVTYHQLGLLAQERRRWAEAERWYLAALTVNEELDRGGHLVANYHQLGVMAVQLGRPQEAEQWFTRALDLARSLDMRADIDREHRSLDTLRRS</sequence>
<gene>
    <name evidence="3" type="ORF">HD597_008496</name>
</gene>
<dbReference type="SMART" id="SM00028">
    <property type="entry name" value="TPR"/>
    <property type="match status" value="5"/>
</dbReference>
<dbReference type="EMBL" id="JAMZEB010000002">
    <property type="protein sequence ID" value="MCP2361476.1"/>
    <property type="molecule type" value="Genomic_DNA"/>
</dbReference>